<proteinExistence type="inferred from homology"/>
<keyword evidence="8" id="KW-1185">Reference proteome</keyword>
<accession>A0ABV9K7P1</accession>
<dbReference type="Proteomes" id="UP001596020">
    <property type="component" value="Unassembled WGS sequence"/>
</dbReference>
<comment type="cofactor">
    <cofactor evidence="1">
        <name>FMN</name>
        <dbReference type="ChEBI" id="CHEBI:58210"/>
    </cofactor>
</comment>
<evidence type="ECO:0000313" key="7">
    <source>
        <dbReference type="EMBL" id="MFC4665646.1"/>
    </source>
</evidence>
<dbReference type="EMBL" id="JBHSGO010000075">
    <property type="protein sequence ID" value="MFC4665646.1"/>
    <property type="molecule type" value="Genomic_DNA"/>
</dbReference>
<keyword evidence="3" id="KW-0285">Flavoprotein</keyword>
<dbReference type="InterPro" id="IPR029479">
    <property type="entry name" value="Nitroreductase"/>
</dbReference>
<evidence type="ECO:0000256" key="4">
    <source>
        <dbReference type="ARBA" id="ARBA00022643"/>
    </source>
</evidence>
<gene>
    <name evidence="7" type="ORF">ACFO3G_03315</name>
</gene>
<dbReference type="Gene3D" id="3.40.109.10">
    <property type="entry name" value="NADH Oxidase"/>
    <property type="match status" value="1"/>
</dbReference>
<dbReference type="RefSeq" id="WP_380077968.1">
    <property type="nucleotide sequence ID" value="NZ_JBHSGO010000075.1"/>
</dbReference>
<dbReference type="PANTHER" id="PTHR43673:SF2">
    <property type="entry name" value="NITROREDUCTASE"/>
    <property type="match status" value="1"/>
</dbReference>
<keyword evidence="4" id="KW-0288">FMN</keyword>
<dbReference type="InterPro" id="IPR000415">
    <property type="entry name" value="Nitroreductase-like"/>
</dbReference>
<dbReference type="PANTHER" id="PTHR43673">
    <property type="entry name" value="NAD(P)H NITROREDUCTASE YDGI-RELATED"/>
    <property type="match status" value="1"/>
</dbReference>
<evidence type="ECO:0000256" key="3">
    <source>
        <dbReference type="ARBA" id="ARBA00022630"/>
    </source>
</evidence>
<comment type="caution">
    <text evidence="7">The sequence shown here is derived from an EMBL/GenBank/DDBJ whole genome shotgun (WGS) entry which is preliminary data.</text>
</comment>
<keyword evidence="5" id="KW-0560">Oxidoreductase</keyword>
<evidence type="ECO:0000256" key="1">
    <source>
        <dbReference type="ARBA" id="ARBA00001917"/>
    </source>
</evidence>
<organism evidence="7 8">
    <name type="scientific">Falsiporphyromonas endometrii</name>
    <dbReference type="NCBI Taxonomy" id="1387297"/>
    <lineage>
        <taxon>Bacteria</taxon>
        <taxon>Pseudomonadati</taxon>
        <taxon>Bacteroidota</taxon>
        <taxon>Bacteroidia</taxon>
        <taxon>Bacteroidales</taxon>
        <taxon>Porphyromonadaceae</taxon>
        <taxon>Falsiporphyromonas</taxon>
    </lineage>
</organism>
<evidence type="ECO:0000256" key="2">
    <source>
        <dbReference type="ARBA" id="ARBA00007118"/>
    </source>
</evidence>
<sequence length="176" mass="20078">MKFIDMDTLELLKERCSVRAFLDRPIEQEKLDNILEAGRLAPSACNKQPWTFLVIQSEEAKAKIRECYPTPWFQTAPLYIVLIGNHQTCWSRPSGDSVDIDTSIAATQMILQAHAEGLGSTWVCAFDQDKCHQLFNLPKEEEAITVLAIGYPDLSKHKTPQKLRKELNEIVRYDSL</sequence>
<comment type="similarity">
    <text evidence="2">Belongs to the nitroreductase family.</text>
</comment>
<name>A0ABV9K7P1_9PORP</name>
<evidence type="ECO:0000313" key="8">
    <source>
        <dbReference type="Proteomes" id="UP001596020"/>
    </source>
</evidence>
<evidence type="ECO:0000256" key="5">
    <source>
        <dbReference type="ARBA" id="ARBA00023002"/>
    </source>
</evidence>
<evidence type="ECO:0000259" key="6">
    <source>
        <dbReference type="Pfam" id="PF00881"/>
    </source>
</evidence>
<dbReference type="Pfam" id="PF00881">
    <property type="entry name" value="Nitroreductase"/>
    <property type="match status" value="2"/>
</dbReference>
<dbReference type="SUPFAM" id="SSF55469">
    <property type="entry name" value="FMN-dependent nitroreductase-like"/>
    <property type="match status" value="1"/>
</dbReference>
<reference evidence="8" key="1">
    <citation type="journal article" date="2019" name="Int. J. Syst. Evol. Microbiol.">
        <title>The Global Catalogue of Microorganisms (GCM) 10K type strain sequencing project: providing services to taxonomists for standard genome sequencing and annotation.</title>
        <authorList>
            <consortium name="The Broad Institute Genomics Platform"/>
            <consortium name="The Broad Institute Genome Sequencing Center for Infectious Disease"/>
            <person name="Wu L."/>
            <person name="Ma J."/>
        </authorList>
    </citation>
    <scope>NUCLEOTIDE SEQUENCE [LARGE SCALE GENOMIC DNA]</scope>
    <source>
        <strain evidence="8">CGMCC 4.7357</strain>
    </source>
</reference>
<dbReference type="CDD" id="cd20609">
    <property type="entry name" value="nitroreductase"/>
    <property type="match status" value="1"/>
</dbReference>
<feature type="domain" description="Nitroreductase" evidence="6">
    <location>
        <begin position="12"/>
        <end position="66"/>
    </location>
</feature>
<protein>
    <submittedName>
        <fullName evidence="7">Nitroreductase family protein</fullName>
    </submittedName>
</protein>
<feature type="domain" description="Nitroreductase" evidence="6">
    <location>
        <begin position="71"/>
        <end position="151"/>
    </location>
</feature>